<name>A0A6J4T649_9SPHN</name>
<dbReference type="Gene3D" id="3.40.630.30">
    <property type="match status" value="1"/>
</dbReference>
<organism evidence="3">
    <name type="scientific">uncultured Sphingomonadaceae bacterium</name>
    <dbReference type="NCBI Taxonomy" id="169976"/>
    <lineage>
        <taxon>Bacteria</taxon>
        <taxon>Pseudomonadati</taxon>
        <taxon>Pseudomonadota</taxon>
        <taxon>Alphaproteobacteria</taxon>
        <taxon>Sphingomonadales</taxon>
        <taxon>Sphingomonadaceae</taxon>
        <taxon>environmental samples</taxon>
    </lineage>
</organism>
<evidence type="ECO:0000256" key="1">
    <source>
        <dbReference type="SAM" id="MobiDB-lite"/>
    </source>
</evidence>
<dbReference type="AlphaFoldDB" id="A0A6J4T649"/>
<dbReference type="InterPro" id="IPR016181">
    <property type="entry name" value="Acyl_CoA_acyltransferase"/>
</dbReference>
<feature type="domain" description="N-acyl amino acid synthase FeeM catalytic core" evidence="2">
    <location>
        <begin position="59"/>
        <end position="208"/>
    </location>
</feature>
<dbReference type="EMBL" id="CADCVX010000344">
    <property type="protein sequence ID" value="CAA9514613.1"/>
    <property type="molecule type" value="Genomic_DNA"/>
</dbReference>
<dbReference type="SUPFAM" id="SSF55729">
    <property type="entry name" value="Acyl-CoA N-acyltransferases (Nat)"/>
    <property type="match status" value="1"/>
</dbReference>
<reference evidence="3" key="1">
    <citation type="submission" date="2020-02" db="EMBL/GenBank/DDBJ databases">
        <authorList>
            <person name="Meier V. D."/>
        </authorList>
    </citation>
    <scope>NUCLEOTIDE SEQUENCE</scope>
    <source>
        <strain evidence="3">AVDCRST_MAG91</strain>
    </source>
</reference>
<sequence length="288" mass="31480">MPLNGLAPGRVDGYVANARGNAVTGTSLHTFPMPEKAGEPEPEMLTIRLADCDGQKNRANMLLDRMYSWRGYGSGHQVPSAPNCVTFTASSDEEVIGTLTLRVDSPAGLAADATFKQELEPFRNIPGASLCELTKFAFDVSGPSKPRLAALFHIIFIYGSKHYNCTDLFIEVNPRHRRFYQTMLGFECVGPLKPNAAVGAPAQLMWLNVAEIRRYINKHAGDESQAARSLYPHFFSPEEERGIYARLAGSTDRDGDTAYHEADRVGHANHPFPGHNGGAAAWQAHPGL</sequence>
<protein>
    <recommendedName>
        <fullName evidence="2">N-acyl amino acid synthase FeeM catalytic core domain-containing protein</fullName>
    </recommendedName>
</protein>
<proteinExistence type="predicted"/>
<feature type="region of interest" description="Disordered" evidence="1">
    <location>
        <begin position="265"/>
        <end position="288"/>
    </location>
</feature>
<accession>A0A6J4T649</accession>
<dbReference type="Pfam" id="PF21926">
    <property type="entry name" value="FeeM"/>
    <property type="match status" value="1"/>
</dbReference>
<evidence type="ECO:0000313" key="3">
    <source>
        <dbReference type="EMBL" id="CAA9514613.1"/>
    </source>
</evidence>
<gene>
    <name evidence="3" type="ORF">AVDCRST_MAG91-1831</name>
</gene>
<evidence type="ECO:0000259" key="2">
    <source>
        <dbReference type="Pfam" id="PF21926"/>
    </source>
</evidence>
<dbReference type="InterPro" id="IPR054597">
    <property type="entry name" value="FeeM_cat"/>
</dbReference>